<accession>A0A0G0PXA0</accession>
<comment type="caution">
    <text evidence="1">The sequence shown here is derived from an EMBL/GenBank/DDBJ whole genome shotgun (WGS) entry which is preliminary data.</text>
</comment>
<dbReference type="EMBL" id="LBXL01000024">
    <property type="protein sequence ID" value="KKR29736.1"/>
    <property type="molecule type" value="Genomic_DNA"/>
</dbReference>
<dbReference type="Proteomes" id="UP000034793">
    <property type="component" value="Unassembled WGS sequence"/>
</dbReference>
<evidence type="ECO:0000313" key="2">
    <source>
        <dbReference type="Proteomes" id="UP000034793"/>
    </source>
</evidence>
<evidence type="ECO:0000313" key="1">
    <source>
        <dbReference type="EMBL" id="KKR29736.1"/>
    </source>
</evidence>
<dbReference type="AlphaFoldDB" id="A0A0G0PXA0"/>
<reference evidence="1 2" key="1">
    <citation type="journal article" date="2015" name="Nature">
        <title>rRNA introns, odd ribosomes, and small enigmatic genomes across a large radiation of phyla.</title>
        <authorList>
            <person name="Brown C.T."/>
            <person name="Hug L.A."/>
            <person name="Thomas B.C."/>
            <person name="Sharon I."/>
            <person name="Castelle C.J."/>
            <person name="Singh A."/>
            <person name="Wilkins M.J."/>
            <person name="Williams K.H."/>
            <person name="Banfield J.F."/>
        </authorList>
    </citation>
    <scope>NUCLEOTIDE SEQUENCE [LARGE SCALE GENOMIC DNA]</scope>
</reference>
<sequence length="70" mass="8159">MGTKNFKEKYYKDKQSLLLRDKKDWVKISARGKEFRMTAEQVLNHLLPAIAGVKPNLIVKVENVEEVDKK</sequence>
<gene>
    <name evidence="1" type="ORF">UT61_C0024G0003</name>
</gene>
<proteinExistence type="predicted"/>
<protein>
    <submittedName>
        <fullName evidence="1">Uncharacterized protein</fullName>
    </submittedName>
</protein>
<organism evidence="1 2">
    <name type="scientific">Candidatus Woesebacteria bacterium GW2011_GWA1_39_8</name>
    <dbReference type="NCBI Taxonomy" id="1618552"/>
    <lineage>
        <taxon>Bacteria</taxon>
        <taxon>Candidatus Woeseibacteriota</taxon>
    </lineage>
</organism>
<name>A0A0G0PXA0_9BACT</name>